<dbReference type="SUPFAM" id="SSF103473">
    <property type="entry name" value="MFS general substrate transporter"/>
    <property type="match status" value="2"/>
</dbReference>
<keyword evidence="4" id="KW-1185">Reference proteome</keyword>
<dbReference type="PANTHER" id="PTHR11328">
    <property type="entry name" value="MAJOR FACILITATOR SUPERFAMILY DOMAIN-CONTAINING PROTEIN"/>
    <property type="match status" value="1"/>
</dbReference>
<protein>
    <recommendedName>
        <fullName evidence="5">Major facilitator superfamily domain-containing protein 12</fullName>
    </recommendedName>
</protein>
<feature type="transmembrane region" description="Helical" evidence="2">
    <location>
        <begin position="80"/>
        <end position="98"/>
    </location>
</feature>
<feature type="transmembrane region" description="Helical" evidence="2">
    <location>
        <begin position="110"/>
        <end position="129"/>
    </location>
</feature>
<gene>
    <name evidence="3" type="ORF">O3P69_012141</name>
</gene>
<sequence>MALSTIVKYSYGVGHIFNDLCASMWFTYLLVYLHYVLQLSRSTSGFLLMVGQVADAVATPLIGLQSDRGQEVCGYGRRKTWHAIGTMCVMVTFPFIFVECAGCVDSLYSIYIFLLLLAICLFQFGWAAVQVSHMALSLDLVDRESEREELNLISEVTLSFVAWVTFMTMGRPGDTSINPGDSYSFEVWLGADTGAGKVERPRAPSTHDPWGRLGHYGRVASTPLPHYTTTGDEEAPPTALRHQGPQRAWQEWLRDEQFYVVSVVVVVVVVMCFCGVLRNGASLTVSLPYRASLTFLSSPQLCLLYTASCLISNLASIYTPIYVAETLHDRRLIALVPLVMALSGVAASFLLKVLRRVVGRKGSLVVGVVVGGAACTVAALPGLPPWVVLSLAVLWGVAGALMVVVTLSMAARLIGNYTDSSAFVYGGMSFADKITNGFAVLLIQELTRVGCEGDDCSEYYRLVVSLGLMVPLFMAMLALFLLNQERVCSLLHGSSGLGKLAVWWCRTQENMMGLLSSSSYSSSDGLLLGPGVTLGYGTLTKA</sequence>
<feature type="transmembrane region" description="Helical" evidence="2">
    <location>
        <begin position="463"/>
        <end position="482"/>
    </location>
</feature>
<dbReference type="GO" id="GO:0015293">
    <property type="term" value="F:symporter activity"/>
    <property type="evidence" value="ECO:0007669"/>
    <property type="project" value="InterPro"/>
</dbReference>
<feature type="transmembrane region" description="Helical" evidence="2">
    <location>
        <begin position="386"/>
        <end position="410"/>
    </location>
</feature>
<feature type="transmembrane region" description="Helical" evidence="2">
    <location>
        <begin position="302"/>
        <end position="321"/>
    </location>
</feature>
<name>A0AAW0TCM8_SCYPA</name>
<proteinExistence type="inferred from homology"/>
<dbReference type="Pfam" id="PF13347">
    <property type="entry name" value="MFS_2"/>
    <property type="match status" value="1"/>
</dbReference>
<evidence type="ECO:0000313" key="3">
    <source>
        <dbReference type="EMBL" id="KAK8385137.1"/>
    </source>
</evidence>
<dbReference type="Gene3D" id="1.20.1250.20">
    <property type="entry name" value="MFS general substrate transporter like domains"/>
    <property type="match status" value="2"/>
</dbReference>
<dbReference type="GO" id="GO:0005886">
    <property type="term" value="C:plasma membrane"/>
    <property type="evidence" value="ECO:0007669"/>
    <property type="project" value="TreeGrafter"/>
</dbReference>
<evidence type="ECO:0000256" key="2">
    <source>
        <dbReference type="SAM" id="Phobius"/>
    </source>
</evidence>
<feature type="transmembrane region" description="Helical" evidence="2">
    <location>
        <begin position="363"/>
        <end position="380"/>
    </location>
</feature>
<feature type="transmembrane region" description="Helical" evidence="2">
    <location>
        <begin position="45"/>
        <end position="64"/>
    </location>
</feature>
<feature type="transmembrane region" description="Helical" evidence="2">
    <location>
        <begin position="12"/>
        <end position="33"/>
    </location>
</feature>
<dbReference type="InterPro" id="IPR036259">
    <property type="entry name" value="MFS_trans_sf"/>
</dbReference>
<evidence type="ECO:0000256" key="1">
    <source>
        <dbReference type="ARBA" id="ARBA00008335"/>
    </source>
</evidence>
<dbReference type="PANTHER" id="PTHR11328:SF28">
    <property type="entry name" value="MAJOR FACILITATOR SUPERFAMILY DOMAIN-CONTAINING PROTEIN 12"/>
    <property type="match status" value="1"/>
</dbReference>
<feature type="transmembrane region" description="Helical" evidence="2">
    <location>
        <begin position="333"/>
        <end position="351"/>
    </location>
</feature>
<keyword evidence="2" id="KW-0472">Membrane</keyword>
<evidence type="ECO:0008006" key="5">
    <source>
        <dbReference type="Google" id="ProtNLM"/>
    </source>
</evidence>
<keyword evidence="2" id="KW-1133">Transmembrane helix</keyword>
<dbReference type="EMBL" id="JARAKH010000033">
    <property type="protein sequence ID" value="KAK8385137.1"/>
    <property type="molecule type" value="Genomic_DNA"/>
</dbReference>
<dbReference type="Proteomes" id="UP001487740">
    <property type="component" value="Unassembled WGS sequence"/>
</dbReference>
<feature type="transmembrane region" description="Helical" evidence="2">
    <location>
        <begin position="258"/>
        <end position="281"/>
    </location>
</feature>
<feature type="transmembrane region" description="Helical" evidence="2">
    <location>
        <begin position="422"/>
        <end position="443"/>
    </location>
</feature>
<evidence type="ECO:0000313" key="4">
    <source>
        <dbReference type="Proteomes" id="UP001487740"/>
    </source>
</evidence>
<reference evidence="3 4" key="1">
    <citation type="submission" date="2023-03" db="EMBL/GenBank/DDBJ databases">
        <title>High-quality genome of Scylla paramamosain provides insights in environmental adaptation.</title>
        <authorList>
            <person name="Zhang L."/>
        </authorList>
    </citation>
    <scope>NUCLEOTIDE SEQUENCE [LARGE SCALE GENOMIC DNA]</scope>
    <source>
        <strain evidence="3">LZ_2023a</strain>
        <tissue evidence="3">Muscle</tissue>
    </source>
</reference>
<accession>A0AAW0TCM8</accession>
<comment type="caution">
    <text evidence="3">The sequence shown here is derived from an EMBL/GenBank/DDBJ whole genome shotgun (WGS) entry which is preliminary data.</text>
</comment>
<organism evidence="3 4">
    <name type="scientific">Scylla paramamosain</name>
    <name type="common">Mud crab</name>
    <dbReference type="NCBI Taxonomy" id="85552"/>
    <lineage>
        <taxon>Eukaryota</taxon>
        <taxon>Metazoa</taxon>
        <taxon>Ecdysozoa</taxon>
        <taxon>Arthropoda</taxon>
        <taxon>Crustacea</taxon>
        <taxon>Multicrustacea</taxon>
        <taxon>Malacostraca</taxon>
        <taxon>Eumalacostraca</taxon>
        <taxon>Eucarida</taxon>
        <taxon>Decapoda</taxon>
        <taxon>Pleocyemata</taxon>
        <taxon>Brachyura</taxon>
        <taxon>Eubrachyura</taxon>
        <taxon>Portunoidea</taxon>
        <taxon>Portunidae</taxon>
        <taxon>Portuninae</taxon>
        <taxon>Scylla</taxon>
    </lineage>
</organism>
<dbReference type="GO" id="GO:0008643">
    <property type="term" value="P:carbohydrate transport"/>
    <property type="evidence" value="ECO:0007669"/>
    <property type="project" value="InterPro"/>
</dbReference>
<dbReference type="AlphaFoldDB" id="A0AAW0TCM8"/>
<comment type="similarity">
    <text evidence="1">Belongs to the major facilitator superfamily.</text>
</comment>
<keyword evidence="2" id="KW-0812">Transmembrane</keyword>
<dbReference type="InterPro" id="IPR039672">
    <property type="entry name" value="MFS_2"/>
</dbReference>